<dbReference type="FunFam" id="1.25.40.10:FF:000690">
    <property type="entry name" value="Pentatricopeptide repeat-containing protein"/>
    <property type="match status" value="1"/>
</dbReference>
<feature type="domain" description="DYW" evidence="4">
    <location>
        <begin position="877"/>
        <end position="968"/>
    </location>
</feature>
<dbReference type="Proteomes" id="UP001420932">
    <property type="component" value="Unassembled WGS sequence"/>
</dbReference>
<reference evidence="5 6" key="1">
    <citation type="submission" date="2024-01" db="EMBL/GenBank/DDBJ databases">
        <title>Genome assemblies of Stephania.</title>
        <authorList>
            <person name="Yang L."/>
        </authorList>
    </citation>
    <scope>NUCLEOTIDE SEQUENCE [LARGE SCALE GENOMIC DNA]</scope>
    <source>
        <strain evidence="5">YNDBR</strain>
        <tissue evidence="5">Leaf</tissue>
    </source>
</reference>
<dbReference type="PANTHER" id="PTHR47926">
    <property type="entry name" value="PENTATRICOPEPTIDE REPEAT-CONTAINING PROTEIN"/>
    <property type="match status" value="1"/>
</dbReference>
<dbReference type="FunFam" id="1.25.40.10:FF:000361">
    <property type="entry name" value="Pentatricopeptide repeat-containing protein chloroplastic"/>
    <property type="match status" value="2"/>
</dbReference>
<dbReference type="GO" id="GO:0008270">
    <property type="term" value="F:zinc ion binding"/>
    <property type="evidence" value="ECO:0007669"/>
    <property type="project" value="InterPro"/>
</dbReference>
<dbReference type="InterPro" id="IPR002885">
    <property type="entry name" value="PPR_rpt"/>
</dbReference>
<feature type="repeat" description="PPR" evidence="3">
    <location>
        <begin position="561"/>
        <end position="595"/>
    </location>
</feature>
<accession>A0AAP0IG90</accession>
<organism evidence="5 6">
    <name type="scientific">Stephania yunnanensis</name>
    <dbReference type="NCBI Taxonomy" id="152371"/>
    <lineage>
        <taxon>Eukaryota</taxon>
        <taxon>Viridiplantae</taxon>
        <taxon>Streptophyta</taxon>
        <taxon>Embryophyta</taxon>
        <taxon>Tracheophyta</taxon>
        <taxon>Spermatophyta</taxon>
        <taxon>Magnoliopsida</taxon>
        <taxon>Ranunculales</taxon>
        <taxon>Menispermaceae</taxon>
        <taxon>Menispermoideae</taxon>
        <taxon>Cissampelideae</taxon>
        <taxon>Stephania</taxon>
    </lineage>
</organism>
<evidence type="ECO:0000256" key="3">
    <source>
        <dbReference type="PROSITE-ProRule" id="PRU00708"/>
    </source>
</evidence>
<dbReference type="EMBL" id="JBBNAF010000009">
    <property type="protein sequence ID" value="KAK9114453.1"/>
    <property type="molecule type" value="Genomic_DNA"/>
</dbReference>
<dbReference type="InterPro" id="IPR032867">
    <property type="entry name" value="DYW_dom"/>
</dbReference>
<keyword evidence="2" id="KW-0677">Repeat</keyword>
<feature type="repeat" description="PPR" evidence="3">
    <location>
        <begin position="697"/>
        <end position="732"/>
    </location>
</feature>
<dbReference type="InterPro" id="IPR011990">
    <property type="entry name" value="TPR-like_helical_dom_sf"/>
</dbReference>
<name>A0AAP0IG90_9MAGN</name>
<dbReference type="PROSITE" id="PS51375">
    <property type="entry name" value="PPR"/>
    <property type="match status" value="6"/>
</dbReference>
<feature type="repeat" description="PPR" evidence="3">
    <location>
        <begin position="460"/>
        <end position="494"/>
    </location>
</feature>
<dbReference type="PANTHER" id="PTHR47926:SF383">
    <property type="entry name" value="DYW DOMAIN-CONTAINING PROTEIN"/>
    <property type="match status" value="1"/>
</dbReference>
<keyword evidence="6" id="KW-1185">Reference proteome</keyword>
<dbReference type="NCBIfam" id="TIGR00756">
    <property type="entry name" value="PPR"/>
    <property type="match status" value="4"/>
</dbReference>
<dbReference type="Pfam" id="PF13041">
    <property type="entry name" value="PPR_2"/>
    <property type="match status" value="3"/>
</dbReference>
<dbReference type="Pfam" id="PF14432">
    <property type="entry name" value="DYW_deaminase"/>
    <property type="match status" value="1"/>
</dbReference>
<dbReference type="Pfam" id="PF20431">
    <property type="entry name" value="E_motif"/>
    <property type="match status" value="1"/>
</dbReference>
<proteinExistence type="inferred from homology"/>
<dbReference type="InterPro" id="IPR046848">
    <property type="entry name" value="E_motif"/>
</dbReference>
<dbReference type="Gene3D" id="1.25.40.10">
    <property type="entry name" value="Tetratricopeptide repeat domain"/>
    <property type="match status" value="6"/>
</dbReference>
<evidence type="ECO:0000313" key="6">
    <source>
        <dbReference type="Proteomes" id="UP001420932"/>
    </source>
</evidence>
<sequence>MALVSPSLSFHHHRQIQLTTQKPNLHSLPLILNPPKSCLTTQTTTTITTPPISQTIERLCQSGHLDQAFLLLQREFQENPDLGDQANAISLLLQSCGQAKNIEIGRKVHDLFSTEHTHLRDDVVLNTRLITMYSMCESPSESRILFDGLERKNLYQWNAMISGYNRNELWEDAMWLFCELVSATEFTPDNFTMPCVVKACGGLLCLELGKAVHGMAAKTGVDSDVFVGNALIGMYGKCGAVGDAVKVFEKMPVRNLVSWNAKMFVYSENGYAEESLAVFWDMMVGEDGLRPDSATLVTVLPVCAMEKEVEMGRLVHGLAVRLGLSYELMVSNALVDMYLKCGCVSEACLLFDRSVQRNVVSWNVRIGGCSREGDVYGAFNLLRQMQMEEKTKANAVTILNALSACVECHRLRSLKELHGFAIRNSFQNDDLVANALVAAYAKCGSFSFADRVFYDIEDKTVSSWNALIGGYAQNGEPTKAVEKFHQMTLSGLEPDWFSIGSLLLACGHLKALRDGKSIHGFLLRNGLEMDSFVGISLLSLYIRCGKLSQARLFFNKIEEKNLVCWNTMISGYPQNGLPENSIDLFREMQRDGIQPSEIAIASMFSACAQLSASRLGKEMHGFVIKAYLDEDPFVGSSIVDMYAKSGCIKQSCIAFERLRERDLVSWTVMIAGYGIHGCGREAIELFERMQLEGFKPDGFTFIALLVACGHAGLVEEGLEYFSEMQTKHGIEPKIEHYTCIVDMLSRAAQFDRALRVVERMPVEPDAGILSALLSACRIHGNLSLGEQISEKLLKLDPYKAENYVSVSNLFARSGRWDNVRRLRGRMKEMGLKKDVGCSWVEIGSKFYHFKVGDDLLAEWEEIHGMWRTLEQKITKIGYSFDTASVLHELDEEEKVDILRGHSEKLAITYGLLKTKGVAVRVFKNLRMCGDCHTAAKLVSKVENRVIIVRDNKRFHHFSDGLCSCGDYW</sequence>
<dbReference type="GO" id="GO:0009451">
    <property type="term" value="P:RNA modification"/>
    <property type="evidence" value="ECO:0007669"/>
    <property type="project" value="InterPro"/>
</dbReference>
<feature type="repeat" description="PPR" evidence="3">
    <location>
        <begin position="224"/>
        <end position="258"/>
    </location>
</feature>
<evidence type="ECO:0000259" key="4">
    <source>
        <dbReference type="Pfam" id="PF14432"/>
    </source>
</evidence>
<feature type="repeat" description="PPR" evidence="3">
    <location>
        <begin position="153"/>
        <end position="188"/>
    </location>
</feature>
<evidence type="ECO:0000313" key="5">
    <source>
        <dbReference type="EMBL" id="KAK9114453.1"/>
    </source>
</evidence>
<dbReference type="GO" id="GO:0003729">
    <property type="term" value="F:mRNA binding"/>
    <property type="evidence" value="ECO:0007669"/>
    <property type="project" value="UniProtKB-ARBA"/>
</dbReference>
<comment type="caution">
    <text evidence="5">The sequence shown here is derived from an EMBL/GenBank/DDBJ whole genome shotgun (WGS) entry which is preliminary data.</text>
</comment>
<gene>
    <name evidence="5" type="ORF">Syun_021250</name>
</gene>
<evidence type="ECO:0000256" key="2">
    <source>
        <dbReference type="ARBA" id="ARBA00022737"/>
    </source>
</evidence>
<evidence type="ECO:0000256" key="1">
    <source>
        <dbReference type="ARBA" id="ARBA00006643"/>
    </source>
</evidence>
<protein>
    <recommendedName>
        <fullName evidence="4">DYW domain-containing protein</fullName>
    </recommendedName>
</protein>
<feature type="repeat" description="PPR" evidence="3">
    <location>
        <begin position="662"/>
        <end position="696"/>
    </location>
</feature>
<dbReference type="Pfam" id="PF01535">
    <property type="entry name" value="PPR"/>
    <property type="match status" value="5"/>
</dbReference>
<dbReference type="AlphaFoldDB" id="A0AAP0IG90"/>
<comment type="similarity">
    <text evidence="1">Belongs to the PPR family. PCMP-H subfamily.</text>
</comment>
<dbReference type="FunFam" id="1.25.40.10:FF:000344">
    <property type="entry name" value="Pentatricopeptide repeat-containing protein"/>
    <property type="match status" value="1"/>
</dbReference>
<dbReference type="InterPro" id="IPR046960">
    <property type="entry name" value="PPR_At4g14850-like_plant"/>
</dbReference>